<dbReference type="InterPro" id="IPR000504">
    <property type="entry name" value="RRM_dom"/>
</dbReference>
<evidence type="ECO:0000259" key="9">
    <source>
        <dbReference type="PROSITE" id="PS50102"/>
    </source>
</evidence>
<dbReference type="GO" id="GO:0008380">
    <property type="term" value="P:RNA splicing"/>
    <property type="evidence" value="ECO:0007669"/>
    <property type="project" value="UniProtKB-KW"/>
</dbReference>
<feature type="compositionally biased region" description="Acidic residues" evidence="8">
    <location>
        <begin position="1"/>
        <end position="12"/>
    </location>
</feature>
<dbReference type="Gene3D" id="3.30.70.330">
    <property type="match status" value="1"/>
</dbReference>
<keyword evidence="3" id="KW-0677">Repeat</keyword>
<dbReference type="GO" id="GO:0003723">
    <property type="term" value="F:RNA binding"/>
    <property type="evidence" value="ECO:0007669"/>
    <property type="project" value="UniProtKB-UniRule"/>
</dbReference>
<protein>
    <recommendedName>
        <fullName evidence="9">RRM domain-containing protein</fullName>
    </recommendedName>
</protein>
<dbReference type="SMART" id="SM00386">
    <property type="entry name" value="HAT"/>
    <property type="match status" value="5"/>
</dbReference>
<feature type="region of interest" description="Disordered" evidence="8">
    <location>
        <begin position="521"/>
        <end position="662"/>
    </location>
</feature>
<dbReference type="Pfam" id="PF23241">
    <property type="entry name" value="HAT_PRP39_C"/>
    <property type="match status" value="1"/>
</dbReference>
<evidence type="ECO:0000256" key="7">
    <source>
        <dbReference type="PROSITE-ProRule" id="PRU00176"/>
    </source>
</evidence>
<feature type="compositionally biased region" description="Gly residues" evidence="8">
    <location>
        <begin position="573"/>
        <end position="597"/>
    </location>
</feature>
<keyword evidence="5" id="KW-0508">mRNA splicing</keyword>
<dbReference type="InterPro" id="IPR008669">
    <property type="entry name" value="LSM_interact"/>
</dbReference>
<evidence type="ECO:0000313" key="10">
    <source>
        <dbReference type="EMBL" id="KAK9810066.1"/>
    </source>
</evidence>
<dbReference type="InterPro" id="IPR012677">
    <property type="entry name" value="Nucleotide-bd_a/b_plait_sf"/>
</dbReference>
<keyword evidence="6" id="KW-0539">Nucleus</keyword>
<comment type="caution">
    <text evidence="10">The sequence shown here is derived from an EMBL/GenBank/DDBJ whole genome shotgun (WGS) entry which is preliminary data.</text>
</comment>
<dbReference type="EMBL" id="JALJOR010000010">
    <property type="protein sequence ID" value="KAK9810066.1"/>
    <property type="molecule type" value="Genomic_DNA"/>
</dbReference>
<evidence type="ECO:0000256" key="3">
    <source>
        <dbReference type="ARBA" id="ARBA00022737"/>
    </source>
</evidence>
<accession>A0AAW1PKW5</accession>
<dbReference type="AlphaFoldDB" id="A0AAW1PKW5"/>
<evidence type="ECO:0000256" key="8">
    <source>
        <dbReference type="SAM" id="MobiDB-lite"/>
    </source>
</evidence>
<evidence type="ECO:0000256" key="4">
    <source>
        <dbReference type="ARBA" id="ARBA00022884"/>
    </source>
</evidence>
<keyword evidence="4 7" id="KW-0694">RNA-binding</keyword>
<dbReference type="PROSITE" id="PS50102">
    <property type="entry name" value="RRM"/>
    <property type="match status" value="1"/>
</dbReference>
<dbReference type="Pfam" id="PF05391">
    <property type="entry name" value="Lsm_interact"/>
    <property type="match status" value="1"/>
</dbReference>
<evidence type="ECO:0000256" key="2">
    <source>
        <dbReference type="ARBA" id="ARBA00022664"/>
    </source>
</evidence>
<dbReference type="SUPFAM" id="SSF54928">
    <property type="entry name" value="RNA-binding domain, RBD"/>
    <property type="match status" value="1"/>
</dbReference>
<gene>
    <name evidence="10" type="ORF">WJX72_004227</name>
</gene>
<comment type="subcellular location">
    <subcellularLocation>
        <location evidence="1">Nucleus</location>
    </subcellularLocation>
</comment>
<dbReference type="GO" id="GO:0006397">
    <property type="term" value="P:mRNA processing"/>
    <property type="evidence" value="ECO:0007669"/>
    <property type="project" value="UniProtKB-KW"/>
</dbReference>
<dbReference type="InterPro" id="IPR035979">
    <property type="entry name" value="RBD_domain_sf"/>
</dbReference>
<evidence type="ECO:0000256" key="1">
    <source>
        <dbReference type="ARBA" id="ARBA00004123"/>
    </source>
</evidence>
<dbReference type="Gene3D" id="1.25.40.10">
    <property type="entry name" value="Tetratricopeptide repeat domain"/>
    <property type="match status" value="3"/>
</dbReference>
<dbReference type="PANTHER" id="PTHR17204">
    <property type="entry name" value="PRE-MRNA PROCESSING PROTEIN PRP39-RELATED"/>
    <property type="match status" value="1"/>
</dbReference>
<reference evidence="10 11" key="1">
    <citation type="journal article" date="2024" name="Nat. Commun.">
        <title>Phylogenomics reveals the evolutionary origins of lichenization in chlorophyte algae.</title>
        <authorList>
            <person name="Puginier C."/>
            <person name="Libourel C."/>
            <person name="Otte J."/>
            <person name="Skaloud P."/>
            <person name="Haon M."/>
            <person name="Grisel S."/>
            <person name="Petersen M."/>
            <person name="Berrin J.G."/>
            <person name="Delaux P.M."/>
            <person name="Dal Grande F."/>
            <person name="Keller J."/>
        </authorList>
    </citation>
    <scope>NUCLEOTIDE SEQUENCE [LARGE SCALE GENOMIC DNA]</scope>
    <source>
        <strain evidence="10 11">SAG 2043</strain>
    </source>
</reference>
<dbReference type="Proteomes" id="UP001489004">
    <property type="component" value="Unassembled WGS sequence"/>
</dbReference>
<dbReference type="InterPro" id="IPR011990">
    <property type="entry name" value="TPR-like_helical_dom_sf"/>
</dbReference>
<name>A0AAW1PKW5_9CHLO</name>
<feature type="region of interest" description="Disordered" evidence="8">
    <location>
        <begin position="1"/>
        <end position="34"/>
    </location>
</feature>
<dbReference type="GO" id="GO:0005634">
    <property type="term" value="C:nucleus"/>
    <property type="evidence" value="ECO:0007669"/>
    <property type="project" value="UniProtKB-SubCell"/>
</dbReference>
<evidence type="ECO:0000256" key="6">
    <source>
        <dbReference type="ARBA" id="ARBA00023242"/>
    </source>
</evidence>
<dbReference type="SMART" id="SM00360">
    <property type="entry name" value="RRM"/>
    <property type="match status" value="1"/>
</dbReference>
<evidence type="ECO:0000313" key="11">
    <source>
        <dbReference type="Proteomes" id="UP001489004"/>
    </source>
</evidence>
<sequence>MSDDEDMAEPGEDLVNGSDSDSDSDSSDGEDIDVSEADMELITRLETEIEANPHLYDTHLQYIAALRKCKLRQKVRTARRAMQQAFPLAEPLWLEWLADEQAEARSAEAKAELEQLFELAVGDYLSVNIWAAYLRYLVECLPEVQQHTRAGCEKFREKAEQALTAGGLHVTEGGQLWNLYRQYEASAASADPDNSDKQTDRGYDKAQRAVKLRAGHEAAVAAGKPADADLLAAYMAYIKLEQAQGDPARVTCVYERAIAVFPVTHYLWLDYGRYLEQHLRIPAMANRMYSRASYFPEFVDRQLRIPAYWADCEYHMAGNADAARAVWEAALKTDLARYPEAWAAFIAMEVSNRNLPQARALYKRCYNKKLEDNGRVLLAEAWLRFEREHGSAEDLFQATLKVDPILKEAAAAAADAQTAAVAQAAVAQAPQLSKEEMLQMRREKDPNFRAYLDNGGRDASGKKRRGLGLFAPIGELKEVRIVKDGATGESRGFAYVEFVTTAALETAVNTLNGTELQGQPLSVAVSNPPKSHAPGRGRGRFAGSRGGFDGGRGGRGPGRGFDSQGRGGRRGGYESGHGGGRGGQEAGRGGGRGGFEGGRGRGGRGHADDGLQPHVGHSHPRIETAPAPALAFRPRSVATKGKEGAGEAPKSNADFRNMFLKK</sequence>
<keyword evidence="2" id="KW-0507">mRNA processing</keyword>
<keyword evidence="11" id="KW-1185">Reference proteome</keyword>
<dbReference type="InterPro" id="IPR059164">
    <property type="entry name" value="HAT_PRP39_C"/>
</dbReference>
<dbReference type="SUPFAM" id="SSF48452">
    <property type="entry name" value="TPR-like"/>
    <property type="match status" value="1"/>
</dbReference>
<dbReference type="PANTHER" id="PTHR17204:SF25">
    <property type="entry name" value="RRM DOMAIN-CONTAINING PROTEIN"/>
    <property type="match status" value="1"/>
</dbReference>
<feature type="compositionally biased region" description="Acidic residues" evidence="8">
    <location>
        <begin position="20"/>
        <end position="34"/>
    </location>
</feature>
<proteinExistence type="predicted"/>
<dbReference type="InterPro" id="IPR003107">
    <property type="entry name" value="HAT"/>
</dbReference>
<organism evidence="10 11">
    <name type="scientific">[Myrmecia] bisecta</name>
    <dbReference type="NCBI Taxonomy" id="41462"/>
    <lineage>
        <taxon>Eukaryota</taxon>
        <taxon>Viridiplantae</taxon>
        <taxon>Chlorophyta</taxon>
        <taxon>core chlorophytes</taxon>
        <taxon>Trebouxiophyceae</taxon>
        <taxon>Trebouxiales</taxon>
        <taxon>Trebouxiaceae</taxon>
        <taxon>Myrmecia</taxon>
    </lineage>
</organism>
<dbReference type="Pfam" id="PF00076">
    <property type="entry name" value="RRM_1"/>
    <property type="match status" value="1"/>
</dbReference>
<feature type="domain" description="RRM" evidence="9">
    <location>
        <begin position="469"/>
        <end position="528"/>
    </location>
</feature>
<evidence type="ECO:0000256" key="5">
    <source>
        <dbReference type="ARBA" id="ARBA00023187"/>
    </source>
</evidence>
<dbReference type="Pfam" id="PF23240">
    <property type="entry name" value="HAT_PRP39_N"/>
    <property type="match status" value="1"/>
</dbReference>
<feature type="compositionally biased region" description="Gly residues" evidence="8">
    <location>
        <begin position="544"/>
        <end position="559"/>
    </location>
</feature>